<dbReference type="AlphaFoldDB" id="X1E3N5"/>
<organism evidence="2">
    <name type="scientific">marine sediment metagenome</name>
    <dbReference type="NCBI Taxonomy" id="412755"/>
    <lineage>
        <taxon>unclassified sequences</taxon>
        <taxon>metagenomes</taxon>
        <taxon>ecological metagenomes</taxon>
    </lineage>
</organism>
<reference evidence="2" key="1">
    <citation type="journal article" date="2014" name="Front. Microbiol.">
        <title>High frequency of phylogenetically diverse reductive dehalogenase-homologous genes in deep subseafloor sedimentary metagenomes.</title>
        <authorList>
            <person name="Kawai M."/>
            <person name="Futagami T."/>
            <person name="Toyoda A."/>
            <person name="Takaki Y."/>
            <person name="Nishi S."/>
            <person name="Hori S."/>
            <person name="Arai W."/>
            <person name="Tsubouchi T."/>
            <person name="Morono Y."/>
            <person name="Uchiyama I."/>
            <person name="Ito T."/>
            <person name="Fujiyama A."/>
            <person name="Inagaki F."/>
            <person name="Takami H."/>
        </authorList>
    </citation>
    <scope>NUCLEOTIDE SEQUENCE</scope>
    <source>
        <strain evidence="2">Expedition CK06-06</strain>
    </source>
</reference>
<name>X1E3N5_9ZZZZ</name>
<protein>
    <recommendedName>
        <fullName evidence="1">Rubrerythrin diiron-binding domain-containing protein</fullName>
    </recommendedName>
</protein>
<evidence type="ECO:0000259" key="1">
    <source>
        <dbReference type="Pfam" id="PF02915"/>
    </source>
</evidence>
<dbReference type="InterPro" id="IPR012347">
    <property type="entry name" value="Ferritin-like"/>
</dbReference>
<dbReference type="Gene3D" id="1.20.1260.10">
    <property type="match status" value="1"/>
</dbReference>
<dbReference type="SUPFAM" id="SSF47240">
    <property type="entry name" value="Ferritin-like"/>
    <property type="match status" value="1"/>
</dbReference>
<evidence type="ECO:0000313" key="2">
    <source>
        <dbReference type="EMBL" id="GAH27157.1"/>
    </source>
</evidence>
<gene>
    <name evidence="2" type="ORF">S03H2_00515</name>
</gene>
<proteinExistence type="predicted"/>
<dbReference type="Pfam" id="PF02915">
    <property type="entry name" value="Rubrerythrin"/>
    <property type="match status" value="1"/>
</dbReference>
<dbReference type="InterPro" id="IPR003251">
    <property type="entry name" value="Rr_diiron-bd_dom"/>
</dbReference>
<accession>X1E3N5</accession>
<comment type="caution">
    <text evidence="2">The sequence shown here is derived from an EMBL/GenBank/DDBJ whole genome shotgun (WGS) entry which is preliminary data.</text>
</comment>
<dbReference type="InterPro" id="IPR009078">
    <property type="entry name" value="Ferritin-like_SF"/>
</dbReference>
<sequence>MSIFFSVREAVEMAISTERSGQAFYQTASKLAREKSLEELFRGLAEEEEKHLKIFQGFYDTLKERPETTPYNWEEAKLYLKALVDSRFFTGPDRAINLAREAKDSQEEPGLLLPPKKLFCFFSFLCPVLSENLPGS</sequence>
<feature type="domain" description="Rubrerythrin diiron-binding" evidence="1">
    <location>
        <begin position="9"/>
        <end position="81"/>
    </location>
</feature>
<dbReference type="EMBL" id="BARU01000104">
    <property type="protein sequence ID" value="GAH27157.1"/>
    <property type="molecule type" value="Genomic_DNA"/>
</dbReference>
<dbReference type="GO" id="GO:0016491">
    <property type="term" value="F:oxidoreductase activity"/>
    <property type="evidence" value="ECO:0007669"/>
    <property type="project" value="InterPro"/>
</dbReference>
<dbReference type="GO" id="GO:0046872">
    <property type="term" value="F:metal ion binding"/>
    <property type="evidence" value="ECO:0007669"/>
    <property type="project" value="InterPro"/>
</dbReference>